<proteinExistence type="predicted"/>
<reference evidence="3" key="1">
    <citation type="submission" date="2019-08" db="EMBL/GenBank/DDBJ databases">
        <authorList>
            <person name="Kucharzyk K."/>
            <person name="Murdoch R.W."/>
            <person name="Higgins S."/>
            <person name="Loffler F."/>
        </authorList>
    </citation>
    <scope>NUCLEOTIDE SEQUENCE</scope>
</reference>
<organism evidence="3">
    <name type="scientific">bioreactor metagenome</name>
    <dbReference type="NCBI Taxonomy" id="1076179"/>
    <lineage>
        <taxon>unclassified sequences</taxon>
        <taxon>metagenomes</taxon>
        <taxon>ecological metagenomes</taxon>
    </lineage>
</organism>
<keyword evidence="1" id="KW-1133">Transmembrane helix</keyword>
<feature type="domain" description="HD" evidence="2">
    <location>
        <begin position="124"/>
        <end position="229"/>
    </location>
</feature>
<evidence type="ECO:0000259" key="2">
    <source>
        <dbReference type="Pfam" id="PF01966"/>
    </source>
</evidence>
<feature type="transmembrane region" description="Helical" evidence="1">
    <location>
        <begin position="65"/>
        <end position="85"/>
    </location>
</feature>
<dbReference type="AlphaFoldDB" id="A0A644WQW6"/>
<protein>
    <recommendedName>
        <fullName evidence="2">HD domain-containing protein</fullName>
    </recommendedName>
</protein>
<sequence length="237" mass="27728">MTTLPYFDTVHSIDLRRTILIPDAFPAFLAGGNTHLVKLFKLPVGLFTTFYTSRLFSVMSIFDQFPIELLLLLFSLFTLLFAYTIQRPSTHLLRTQHALLVEDILQHDQFLKLKEYRHHTNHIYDHARRVSYLSFRISKALGMDYQAAARGGLLHDFFLYDWRERKQNDEKRSSHGKEHPFIALENAKTYFSVNPLEEDIITKHMFPKTLALPRYKESVVVSISDKISAIYEYVVRA</sequence>
<keyword evidence="1" id="KW-0812">Transmembrane</keyword>
<dbReference type="InterPro" id="IPR006674">
    <property type="entry name" value="HD_domain"/>
</dbReference>
<keyword evidence="1" id="KW-0472">Membrane</keyword>
<name>A0A644WQW6_9ZZZZ</name>
<dbReference type="Pfam" id="PF01966">
    <property type="entry name" value="HD"/>
    <property type="match status" value="1"/>
</dbReference>
<accession>A0A644WQW6</accession>
<comment type="caution">
    <text evidence="3">The sequence shown here is derived from an EMBL/GenBank/DDBJ whole genome shotgun (WGS) entry which is preliminary data.</text>
</comment>
<dbReference type="EMBL" id="VSSQ01001216">
    <property type="protein sequence ID" value="MPM06296.1"/>
    <property type="molecule type" value="Genomic_DNA"/>
</dbReference>
<gene>
    <name evidence="3" type="ORF">SDC9_52595</name>
</gene>
<evidence type="ECO:0000256" key="1">
    <source>
        <dbReference type="SAM" id="Phobius"/>
    </source>
</evidence>
<dbReference type="Gene3D" id="1.10.3210.10">
    <property type="entry name" value="Hypothetical protein af1432"/>
    <property type="match status" value="1"/>
</dbReference>
<dbReference type="SUPFAM" id="SSF109604">
    <property type="entry name" value="HD-domain/PDEase-like"/>
    <property type="match status" value="1"/>
</dbReference>
<evidence type="ECO:0000313" key="3">
    <source>
        <dbReference type="EMBL" id="MPM06296.1"/>
    </source>
</evidence>